<keyword evidence="2 10" id="KW-0812">Transmembrane</keyword>
<keyword evidence="4 10" id="KW-0809">Transit peptide</keyword>
<evidence type="ECO:0000256" key="5">
    <source>
        <dbReference type="ARBA" id="ARBA00022989"/>
    </source>
</evidence>
<dbReference type="PANTHER" id="PTHR31961:SF3">
    <property type="entry name" value="SENSITIVE TO HIGH EXPRESSION PROTEIN 9, MITOCHONDRIAL"/>
    <property type="match status" value="1"/>
</dbReference>
<feature type="compositionally biased region" description="Polar residues" evidence="11">
    <location>
        <begin position="42"/>
        <end position="68"/>
    </location>
</feature>
<reference evidence="12" key="1">
    <citation type="submission" date="2022-06" db="EMBL/GenBank/DDBJ databases">
        <authorList>
            <consortium name="SYNGENTA / RWTH Aachen University"/>
        </authorList>
    </citation>
    <scope>NUCLEOTIDE SEQUENCE</scope>
</reference>
<keyword evidence="8 10" id="KW-0472">Membrane</keyword>
<proteinExistence type="inferred from homology"/>
<evidence type="ECO:0000256" key="9">
    <source>
        <dbReference type="ARBA" id="ARBA00024807"/>
    </source>
</evidence>
<dbReference type="PANTHER" id="PTHR31961">
    <property type="entry name" value="SENSITIVE TO HIGH EXPRESSION PROTEIN 9, MITOCHONDRIAL"/>
    <property type="match status" value="1"/>
</dbReference>
<dbReference type="GO" id="GO:0005743">
    <property type="term" value="C:mitochondrial inner membrane"/>
    <property type="evidence" value="ECO:0007669"/>
    <property type="project" value="UniProtKB-SubCell"/>
</dbReference>
<feature type="transmembrane region" description="Helical" evidence="10">
    <location>
        <begin position="274"/>
        <end position="293"/>
    </location>
</feature>
<keyword evidence="3 10" id="KW-0999">Mitochondrion inner membrane</keyword>
<evidence type="ECO:0000256" key="2">
    <source>
        <dbReference type="ARBA" id="ARBA00022692"/>
    </source>
</evidence>
<evidence type="ECO:0000313" key="13">
    <source>
        <dbReference type="Proteomes" id="UP001153365"/>
    </source>
</evidence>
<keyword evidence="5 10" id="KW-1133">Transmembrane helix</keyword>
<evidence type="ECO:0000256" key="6">
    <source>
        <dbReference type="ARBA" id="ARBA00023054"/>
    </source>
</evidence>
<sequence length="511" mass="59435">MELFKQMNRVGLRVANNENASRRRVLALGISSDYIRERSHYRPSTDNTRYHSNQPVDQTDGSNINSSRNLELLDKTELRDENPNTGKAIQSKIKNDSNIYKNFEKIRERVLMNSKISDLLTNSKSYRKLLKKRLRIESEDFKKRLSDLSGYKEIDELKDLVQRKQDDLNLSRNHCNEMKVEFDVASKRRAESVREVNDLLARKASWTDDDLMRFTTLVKTDHTNEQLESRAKQALELAETKVDAEFTALMQAILSRYHEEQIWSDKIRSLSTTASLTITIVNVLIFLISLVLIEPFKREKVIKGVEERMIIRDEDNKAEMDMILNETSDRLLLLETYLKTLVDLISIKNSEQEDLKNQAEKHLLNDGDGINNDNGEKEKELKDIFTSNSQASNTCINKELESLDDKKTIEKLSRTNEIDEFKEQASKKDSNNDKLIDDDDDIDIDCNNDKEREKENKQERKYWKEWKELNKADSNGWVDDSKENERIKTLGIGLATISLILIGIFHFSSKN</sequence>
<comment type="caution">
    <text evidence="12">The sequence shown here is derived from an EMBL/GenBank/DDBJ whole genome shotgun (WGS) entry which is preliminary data.</text>
</comment>
<comment type="similarity">
    <text evidence="1 10">Belongs to the SHE9 family.</text>
</comment>
<dbReference type="InterPro" id="IPR008839">
    <property type="entry name" value="MDM33_fungi"/>
</dbReference>
<evidence type="ECO:0000313" key="12">
    <source>
        <dbReference type="EMBL" id="CAH7688233.1"/>
    </source>
</evidence>
<dbReference type="GO" id="GO:0007007">
    <property type="term" value="P:inner mitochondrial membrane organization"/>
    <property type="evidence" value="ECO:0007669"/>
    <property type="project" value="TreeGrafter"/>
</dbReference>
<keyword evidence="13" id="KW-1185">Reference proteome</keyword>
<dbReference type="Pfam" id="PF05546">
    <property type="entry name" value="She9_MDM33"/>
    <property type="match status" value="1"/>
</dbReference>
<organism evidence="12 13">
    <name type="scientific">Phakopsora pachyrhizi</name>
    <name type="common">Asian soybean rust disease fungus</name>
    <dbReference type="NCBI Taxonomy" id="170000"/>
    <lineage>
        <taxon>Eukaryota</taxon>
        <taxon>Fungi</taxon>
        <taxon>Dikarya</taxon>
        <taxon>Basidiomycota</taxon>
        <taxon>Pucciniomycotina</taxon>
        <taxon>Pucciniomycetes</taxon>
        <taxon>Pucciniales</taxon>
        <taxon>Phakopsoraceae</taxon>
        <taxon>Phakopsora</taxon>
    </lineage>
</organism>
<feature type="transmembrane region" description="Helical" evidence="10">
    <location>
        <begin position="490"/>
        <end position="508"/>
    </location>
</feature>
<comment type="function">
    <text evidence="9">Required for the maintenance of the structure of the mitochondrial inner membrane. Involved in mitochondrial morphology. Causes growth arrest when highly overexpressed.</text>
</comment>
<feature type="region of interest" description="Disordered" evidence="11">
    <location>
        <begin position="39"/>
        <end position="68"/>
    </location>
</feature>
<evidence type="ECO:0000256" key="1">
    <source>
        <dbReference type="ARBA" id="ARBA00007472"/>
    </source>
</evidence>
<evidence type="ECO:0000256" key="7">
    <source>
        <dbReference type="ARBA" id="ARBA00023128"/>
    </source>
</evidence>
<protein>
    <recommendedName>
        <fullName evidence="10">Sensitive to high expression protein 9, mitochondrial</fullName>
    </recommendedName>
</protein>
<evidence type="ECO:0000256" key="3">
    <source>
        <dbReference type="ARBA" id="ARBA00022792"/>
    </source>
</evidence>
<gene>
    <name evidence="12" type="ORF">PPACK8108_LOCUS23169</name>
</gene>
<evidence type="ECO:0000256" key="10">
    <source>
        <dbReference type="RuleBase" id="RU364128"/>
    </source>
</evidence>
<evidence type="ECO:0000256" key="4">
    <source>
        <dbReference type="ARBA" id="ARBA00022946"/>
    </source>
</evidence>
<accession>A0AAV0BRM2</accession>
<evidence type="ECO:0000256" key="8">
    <source>
        <dbReference type="ARBA" id="ARBA00023136"/>
    </source>
</evidence>
<dbReference type="AlphaFoldDB" id="A0AAV0BRM2"/>
<keyword evidence="6" id="KW-0175">Coiled coil</keyword>
<dbReference type="Proteomes" id="UP001153365">
    <property type="component" value="Unassembled WGS sequence"/>
</dbReference>
<dbReference type="EMBL" id="CALTRL010005964">
    <property type="protein sequence ID" value="CAH7688233.1"/>
    <property type="molecule type" value="Genomic_DNA"/>
</dbReference>
<comment type="subunit">
    <text evidence="10">Homooligomer.</text>
</comment>
<evidence type="ECO:0000256" key="11">
    <source>
        <dbReference type="SAM" id="MobiDB-lite"/>
    </source>
</evidence>
<keyword evidence="7 10" id="KW-0496">Mitochondrion</keyword>
<name>A0AAV0BRM2_PHAPC</name>
<comment type="subcellular location">
    <subcellularLocation>
        <location evidence="10">Mitochondrion inner membrane</location>
        <topology evidence="10">Multi-pass membrane protein</topology>
    </subcellularLocation>
</comment>